<keyword evidence="5" id="KW-0571">Peptide transport</keyword>
<dbReference type="CDD" id="cd08504">
    <property type="entry name" value="PBP2_OppA"/>
    <property type="match status" value="1"/>
</dbReference>
<dbReference type="Proteomes" id="UP000182448">
    <property type="component" value="Unassembled WGS sequence"/>
</dbReference>
<dbReference type="AlphaFoldDB" id="A0A4Y4G414"/>
<accession>A0A4Y4G414</accession>
<keyword evidence="4" id="KW-0732">Signal</keyword>
<reference evidence="8 9" key="1">
    <citation type="submission" date="2016-08" db="EMBL/GenBank/DDBJ databases">
        <authorList>
            <person name="Varghese N."/>
            <person name="Submissions Spin"/>
        </authorList>
    </citation>
    <scope>NUCLEOTIDE SEQUENCE [LARGE SCALE GENOMIC DNA]</scope>
    <source>
        <strain evidence="8 9">R-53116</strain>
    </source>
</reference>
<dbReference type="FunFam" id="3.90.76.10:FF:000001">
    <property type="entry name" value="Oligopeptide ABC transporter substrate-binding protein"/>
    <property type="match status" value="1"/>
</dbReference>
<comment type="caution">
    <text evidence="7">The sequence shown here is derived from an EMBL/GenBank/DDBJ whole genome shotgun (WGS) entry which is preliminary data.</text>
</comment>
<dbReference type="RefSeq" id="WP_074426841.1">
    <property type="nucleotide sequence ID" value="NZ_BJEG01000001.1"/>
</dbReference>
<dbReference type="Pfam" id="PF00496">
    <property type="entry name" value="SBP_bac_5"/>
    <property type="match status" value="1"/>
</dbReference>
<evidence type="ECO:0000256" key="4">
    <source>
        <dbReference type="ARBA" id="ARBA00022729"/>
    </source>
</evidence>
<dbReference type="PROSITE" id="PS01040">
    <property type="entry name" value="SBP_BACTERIAL_5"/>
    <property type="match status" value="1"/>
</dbReference>
<keyword evidence="5" id="KW-0653">Protein transport</keyword>
<dbReference type="GO" id="GO:0015833">
    <property type="term" value="P:peptide transport"/>
    <property type="evidence" value="ECO:0007669"/>
    <property type="project" value="UniProtKB-KW"/>
</dbReference>
<proteinExistence type="inferred from homology"/>
<name>A0A4Y4G414_WEIHE</name>
<dbReference type="SUPFAM" id="SSF53850">
    <property type="entry name" value="Periplasmic binding protein-like II"/>
    <property type="match status" value="1"/>
</dbReference>
<dbReference type="Gene3D" id="3.40.190.10">
    <property type="entry name" value="Periplasmic binding protein-like II"/>
    <property type="match status" value="1"/>
</dbReference>
<dbReference type="InterPro" id="IPR030678">
    <property type="entry name" value="Peptide/Ni-bd"/>
</dbReference>
<organism evidence="7 10">
    <name type="scientific">Weissella hellenica</name>
    <dbReference type="NCBI Taxonomy" id="46256"/>
    <lineage>
        <taxon>Bacteria</taxon>
        <taxon>Bacillati</taxon>
        <taxon>Bacillota</taxon>
        <taxon>Bacilli</taxon>
        <taxon>Lactobacillales</taxon>
        <taxon>Lactobacillaceae</taxon>
        <taxon>Weissella</taxon>
    </lineage>
</organism>
<dbReference type="InterPro" id="IPR023765">
    <property type="entry name" value="SBP_5_CS"/>
</dbReference>
<dbReference type="EMBL" id="JAAXPM010000001">
    <property type="protein sequence ID" value="NKY66149.1"/>
    <property type="molecule type" value="Genomic_DNA"/>
</dbReference>
<dbReference type="PANTHER" id="PTHR30290">
    <property type="entry name" value="PERIPLASMIC BINDING COMPONENT OF ABC TRANSPORTER"/>
    <property type="match status" value="1"/>
</dbReference>
<evidence type="ECO:0000313" key="9">
    <source>
        <dbReference type="Proteomes" id="UP000182448"/>
    </source>
</evidence>
<dbReference type="FunFam" id="3.10.105.10:FF:000001">
    <property type="entry name" value="Oligopeptide ABC transporter, oligopeptide-binding protein"/>
    <property type="match status" value="1"/>
</dbReference>
<evidence type="ECO:0000256" key="3">
    <source>
        <dbReference type="ARBA" id="ARBA00022448"/>
    </source>
</evidence>
<sequence length="545" mass="60588">MGIDKIGMKAAVLATSVIAGIGVAANIADAKAKQVISTYSSTEISSLDTAKATELNAFTQLDNITEGLYVYDSKGQPKKALAQKTKVSDDKKTYTIDIRKDAKWSNGDSVTAADFVFAWQRAVDPKTASEYAYLFDNIENAKAIQDGEKAPDTLGVKATGKYQLQIQLAAPQEYFKMILARETLAPLNEKFVAQQGDKYGTSSKTTLYNGPFVSKGWSGSTTQWTLNKNPYYWDKKHVKLSKINYSVIKDPSTAYNLYQTKKLDQMTLVGEQAQQLSKHKDVVKRDLAATSYLQYNLKKNNGLENAKIRQAISLSINRKQLTERILKNGSQPAAGFVPRKVATQPNGKKDFYDVTKVKNTAEYKPKLAKKLFAEGLKEVGKDKINATVITSDASASEQVAVFIQDQLQKNLPKLELTLQKVPMKSRIASVNAGDFDISFQGWSADFADPYTFLQIFPSDSAQNHTGWQNEAYDQAITDSLDKNAANKTARWNDLVKAEKILMKDQVVTPIYQQNNEDLVNPKLKGISYNQINGHYSYKTAYIANK</sequence>
<evidence type="ECO:0000259" key="6">
    <source>
        <dbReference type="Pfam" id="PF00496"/>
    </source>
</evidence>
<dbReference type="Gene3D" id="3.10.105.10">
    <property type="entry name" value="Dipeptide-binding Protein, Domain 3"/>
    <property type="match status" value="1"/>
</dbReference>
<dbReference type="GO" id="GO:0043190">
    <property type="term" value="C:ATP-binding cassette (ABC) transporter complex"/>
    <property type="evidence" value="ECO:0007669"/>
    <property type="project" value="InterPro"/>
</dbReference>
<feature type="domain" description="Solute-binding protein family 5" evidence="6">
    <location>
        <begin position="77"/>
        <end position="462"/>
    </location>
</feature>
<dbReference type="PIRSF" id="PIRSF002741">
    <property type="entry name" value="MppA"/>
    <property type="match status" value="1"/>
</dbReference>
<gene>
    <name evidence="8" type="ORF">GA0061075_102149</name>
    <name evidence="7" type="ORF">HF960_00260</name>
</gene>
<evidence type="ECO:0000256" key="5">
    <source>
        <dbReference type="ARBA" id="ARBA00022856"/>
    </source>
</evidence>
<evidence type="ECO:0000313" key="8">
    <source>
        <dbReference type="EMBL" id="SCB79137.1"/>
    </source>
</evidence>
<dbReference type="EMBL" id="FMAW01000002">
    <property type="protein sequence ID" value="SCB79137.1"/>
    <property type="molecule type" value="Genomic_DNA"/>
</dbReference>
<dbReference type="OrthoDB" id="9801912at2"/>
<keyword evidence="9" id="KW-1185">Reference proteome</keyword>
<dbReference type="PANTHER" id="PTHR30290:SF10">
    <property type="entry name" value="PERIPLASMIC OLIGOPEPTIDE-BINDING PROTEIN-RELATED"/>
    <property type="match status" value="1"/>
</dbReference>
<dbReference type="Gene3D" id="3.90.76.10">
    <property type="entry name" value="Dipeptide-binding Protein, Domain 1"/>
    <property type="match status" value="1"/>
</dbReference>
<protein>
    <submittedName>
        <fullName evidence="8">Oligopeptide transport system substrate-binding protein</fullName>
    </submittedName>
    <submittedName>
        <fullName evidence="7">Peptide ABC transporter substrate-binding protein</fullName>
    </submittedName>
</protein>
<reference evidence="7 10" key="2">
    <citation type="submission" date="2020-04" db="EMBL/GenBank/DDBJ databases">
        <title>MicrobeNet Type strains.</title>
        <authorList>
            <person name="Nicholson A.C."/>
        </authorList>
    </citation>
    <scope>NUCLEOTIDE SEQUENCE [LARGE SCALE GENOMIC DNA]</scope>
    <source>
        <strain evidence="7 10">CCUG 33494</strain>
    </source>
</reference>
<evidence type="ECO:0000313" key="7">
    <source>
        <dbReference type="EMBL" id="NKY66149.1"/>
    </source>
</evidence>
<dbReference type="GO" id="GO:1904680">
    <property type="term" value="F:peptide transmembrane transporter activity"/>
    <property type="evidence" value="ECO:0007669"/>
    <property type="project" value="TreeGrafter"/>
</dbReference>
<dbReference type="Proteomes" id="UP000585749">
    <property type="component" value="Unassembled WGS sequence"/>
</dbReference>
<dbReference type="InterPro" id="IPR000914">
    <property type="entry name" value="SBP_5_dom"/>
</dbReference>
<dbReference type="GO" id="GO:0030288">
    <property type="term" value="C:outer membrane-bounded periplasmic space"/>
    <property type="evidence" value="ECO:0007669"/>
    <property type="project" value="UniProtKB-ARBA"/>
</dbReference>
<evidence type="ECO:0000256" key="2">
    <source>
        <dbReference type="ARBA" id="ARBA00005695"/>
    </source>
</evidence>
<comment type="subcellular location">
    <subcellularLocation>
        <location evidence="1">Cell membrane</location>
        <topology evidence="1">Lipid-anchor</topology>
    </subcellularLocation>
</comment>
<evidence type="ECO:0000256" key="1">
    <source>
        <dbReference type="ARBA" id="ARBA00004193"/>
    </source>
</evidence>
<dbReference type="InterPro" id="IPR039424">
    <property type="entry name" value="SBP_5"/>
</dbReference>
<evidence type="ECO:0000313" key="10">
    <source>
        <dbReference type="Proteomes" id="UP000585749"/>
    </source>
</evidence>
<comment type="similarity">
    <text evidence="2">Belongs to the bacterial solute-binding protein 5 family.</text>
</comment>
<keyword evidence="3" id="KW-0813">Transport</keyword>